<comment type="caution">
    <text evidence="2">The sequence shown here is derived from an EMBL/GenBank/DDBJ whole genome shotgun (WGS) entry which is preliminary data.</text>
</comment>
<dbReference type="PRINTS" id="PR00154">
    <property type="entry name" value="AMPBINDING"/>
</dbReference>
<keyword evidence="3" id="KW-1185">Reference proteome</keyword>
<dbReference type="RefSeq" id="WP_413271245.1">
    <property type="nucleotide sequence ID" value="NZ_JBHFNQ010000114.1"/>
</dbReference>
<feature type="domain" description="AMP-dependent synthetase/ligase" evidence="1">
    <location>
        <begin position="10"/>
        <end position="217"/>
    </location>
</feature>
<evidence type="ECO:0000313" key="3">
    <source>
        <dbReference type="Proteomes" id="UP001576774"/>
    </source>
</evidence>
<dbReference type="PANTHER" id="PTHR45527">
    <property type="entry name" value="NONRIBOSOMAL PEPTIDE SYNTHETASE"/>
    <property type="match status" value="1"/>
</dbReference>
<gene>
    <name evidence="2" type="ORF">ACE1CC_15040</name>
</gene>
<dbReference type="Proteomes" id="UP001576774">
    <property type="component" value="Unassembled WGS sequence"/>
</dbReference>
<evidence type="ECO:0000259" key="1">
    <source>
        <dbReference type="Pfam" id="PF00501"/>
    </source>
</evidence>
<dbReference type="Pfam" id="PF00501">
    <property type="entry name" value="AMP-binding"/>
    <property type="match status" value="1"/>
</dbReference>
<accession>A0ABV4X5T8</accession>
<dbReference type="EMBL" id="JBHFNQ010000114">
    <property type="protein sequence ID" value="MFB2878167.1"/>
    <property type="molecule type" value="Genomic_DNA"/>
</dbReference>
<protein>
    <submittedName>
        <fullName evidence="2">AMP-binding protein</fullName>
    </submittedName>
</protein>
<evidence type="ECO:0000313" key="2">
    <source>
        <dbReference type="EMBL" id="MFB2878167.1"/>
    </source>
</evidence>
<dbReference type="Gene3D" id="3.40.50.980">
    <property type="match status" value="2"/>
</dbReference>
<dbReference type="InterPro" id="IPR020459">
    <property type="entry name" value="AMP-binding"/>
</dbReference>
<dbReference type="SUPFAM" id="SSF56801">
    <property type="entry name" value="Acetyl-CoA synthetase-like"/>
    <property type="match status" value="1"/>
</dbReference>
<reference evidence="2 3" key="1">
    <citation type="submission" date="2024-09" db="EMBL/GenBank/DDBJ databases">
        <title>Floridaenema gen nov. (Aerosakkonemataceae, Aerosakkonematales ord. nov., Cyanobacteria) from benthic tropical and subtropical fresh waters, with the description of four new species.</title>
        <authorList>
            <person name="Moretto J.A."/>
            <person name="Berthold D.E."/>
            <person name="Lefler F.W."/>
            <person name="Huang I.-S."/>
            <person name="Laughinghouse H. IV."/>
        </authorList>
    </citation>
    <scope>NUCLEOTIDE SEQUENCE [LARGE SCALE GENOMIC DNA]</scope>
    <source>
        <strain evidence="2 3">BLCC-F46</strain>
    </source>
</reference>
<dbReference type="InterPro" id="IPR020845">
    <property type="entry name" value="AMP-binding_CS"/>
</dbReference>
<dbReference type="InterPro" id="IPR000873">
    <property type="entry name" value="AMP-dep_synth/lig_dom"/>
</dbReference>
<feature type="non-terminal residue" evidence="2">
    <location>
        <position position="217"/>
    </location>
</feature>
<dbReference type="PROSITE" id="PS00455">
    <property type="entry name" value="AMP_BINDING"/>
    <property type="match status" value="1"/>
</dbReference>
<name>A0ABV4X5T8_9CYAN</name>
<organism evidence="2 3">
    <name type="scientific">Floridaenema aerugineum BLCC-F46</name>
    <dbReference type="NCBI Taxonomy" id="3153654"/>
    <lineage>
        <taxon>Bacteria</taxon>
        <taxon>Bacillati</taxon>
        <taxon>Cyanobacteriota</taxon>
        <taxon>Cyanophyceae</taxon>
        <taxon>Oscillatoriophycideae</taxon>
        <taxon>Aerosakkonematales</taxon>
        <taxon>Aerosakkonemataceae</taxon>
        <taxon>Floridanema</taxon>
        <taxon>Floridanema aerugineum</taxon>
    </lineage>
</organism>
<dbReference type="PANTHER" id="PTHR45527:SF1">
    <property type="entry name" value="FATTY ACID SYNTHASE"/>
    <property type="match status" value="1"/>
</dbReference>
<sequence length="217" mass="23811">MLKQCIHQLFEAQAKKTPQSVAVSSTNERLTYEELNIKANKLAHYLQALGVGAETLVGICVDRSREMIVGLLGILKAGGCYVPLDPTYPIERLSYMIQDAQISVLVTQKKQAHLLSDYSGKVIFLDSQWAEINQQNEANLVNQVEPHNLAYLIYTSGSTGKPKGVLIEHHSLVNFTQAAIAKYQITASDRILQFASLSFDAAAEEIYPCLSAGGTLV</sequence>
<proteinExistence type="predicted"/>